<feature type="domain" description="HTH luxR-type" evidence="6">
    <location>
        <begin position="147"/>
        <end position="212"/>
    </location>
</feature>
<dbReference type="PANTHER" id="PTHR43214">
    <property type="entry name" value="TWO-COMPONENT RESPONSE REGULATOR"/>
    <property type="match status" value="1"/>
</dbReference>
<dbReference type="InterPro" id="IPR016032">
    <property type="entry name" value="Sig_transdc_resp-reg_C-effctor"/>
</dbReference>
<dbReference type="CDD" id="cd06170">
    <property type="entry name" value="LuxR_C_like"/>
    <property type="match status" value="1"/>
</dbReference>
<gene>
    <name evidence="8" type="ORF">CK503_06025</name>
</gene>
<dbReference type="InterPro" id="IPR039420">
    <property type="entry name" value="WalR-like"/>
</dbReference>
<dbReference type="InterPro" id="IPR058245">
    <property type="entry name" value="NreC/VraR/RcsB-like_REC"/>
</dbReference>
<evidence type="ECO:0000313" key="8">
    <source>
        <dbReference type="EMBL" id="PAU94360.1"/>
    </source>
</evidence>
<keyword evidence="3 8" id="KW-0238">DNA-binding</keyword>
<dbReference type="PROSITE" id="PS00622">
    <property type="entry name" value="HTH_LUXR_1"/>
    <property type="match status" value="1"/>
</dbReference>
<dbReference type="InterPro" id="IPR000792">
    <property type="entry name" value="Tscrpt_reg_LuxR_C"/>
</dbReference>
<dbReference type="GO" id="GO:0000160">
    <property type="term" value="P:phosphorelay signal transduction system"/>
    <property type="evidence" value="ECO:0007669"/>
    <property type="project" value="InterPro"/>
</dbReference>
<dbReference type="InterPro" id="IPR011006">
    <property type="entry name" value="CheY-like_superfamily"/>
</dbReference>
<comment type="caution">
    <text evidence="8">The sequence shown here is derived from an EMBL/GenBank/DDBJ whole genome shotgun (WGS) entry which is preliminary data.</text>
</comment>
<dbReference type="PRINTS" id="PR00038">
    <property type="entry name" value="HTHLUXR"/>
</dbReference>
<evidence type="ECO:0000259" key="7">
    <source>
        <dbReference type="PROSITE" id="PS50110"/>
    </source>
</evidence>
<protein>
    <submittedName>
        <fullName evidence="8">DNA-binding response regulator</fullName>
    </submittedName>
</protein>
<dbReference type="GO" id="GO:0006355">
    <property type="term" value="P:regulation of DNA-templated transcription"/>
    <property type="evidence" value="ECO:0007669"/>
    <property type="project" value="InterPro"/>
</dbReference>
<feature type="domain" description="Response regulatory" evidence="7">
    <location>
        <begin position="5"/>
        <end position="121"/>
    </location>
</feature>
<dbReference type="PROSITE" id="PS50110">
    <property type="entry name" value="RESPONSE_REGULATORY"/>
    <property type="match status" value="1"/>
</dbReference>
<evidence type="ECO:0000259" key="6">
    <source>
        <dbReference type="PROSITE" id="PS50043"/>
    </source>
</evidence>
<dbReference type="PROSITE" id="PS50043">
    <property type="entry name" value="HTH_LUXR_2"/>
    <property type="match status" value="1"/>
</dbReference>
<evidence type="ECO:0000256" key="3">
    <source>
        <dbReference type="ARBA" id="ARBA00023125"/>
    </source>
</evidence>
<evidence type="ECO:0000313" key="9">
    <source>
        <dbReference type="Proteomes" id="UP000218831"/>
    </source>
</evidence>
<dbReference type="Gene3D" id="3.40.50.2300">
    <property type="match status" value="1"/>
</dbReference>
<keyword evidence="2" id="KW-0805">Transcription regulation</keyword>
<dbReference type="SMART" id="SM00448">
    <property type="entry name" value="REC"/>
    <property type="match status" value="1"/>
</dbReference>
<dbReference type="CDD" id="cd17535">
    <property type="entry name" value="REC_NarL-like"/>
    <property type="match status" value="1"/>
</dbReference>
<dbReference type="SMART" id="SM00421">
    <property type="entry name" value="HTH_LUXR"/>
    <property type="match status" value="1"/>
</dbReference>
<dbReference type="OrthoDB" id="9795108at2"/>
<proteinExistence type="predicted"/>
<dbReference type="InterPro" id="IPR001789">
    <property type="entry name" value="Sig_transdc_resp-reg_receiver"/>
</dbReference>
<dbReference type="GO" id="GO:0003677">
    <property type="term" value="F:DNA binding"/>
    <property type="evidence" value="ECO:0007669"/>
    <property type="project" value="UniProtKB-KW"/>
</dbReference>
<keyword evidence="4" id="KW-0804">Transcription</keyword>
<dbReference type="AlphaFoldDB" id="A0A2A2GAZ4"/>
<dbReference type="SUPFAM" id="SSF52172">
    <property type="entry name" value="CheY-like"/>
    <property type="match status" value="1"/>
</dbReference>
<dbReference type="Proteomes" id="UP000218831">
    <property type="component" value="Unassembled WGS sequence"/>
</dbReference>
<keyword evidence="1 5" id="KW-0597">Phosphoprotein</keyword>
<evidence type="ECO:0000256" key="5">
    <source>
        <dbReference type="PROSITE-ProRule" id="PRU00169"/>
    </source>
</evidence>
<feature type="modified residue" description="4-aspartylphosphate" evidence="5">
    <location>
        <position position="56"/>
    </location>
</feature>
<reference evidence="8 9" key="1">
    <citation type="submission" date="2017-08" db="EMBL/GenBank/DDBJ databases">
        <title>Aliifodinibius alkalisoli sp. nov., isolated from saline alkaline soil.</title>
        <authorList>
            <person name="Liu D."/>
            <person name="Zhang G."/>
        </authorList>
    </citation>
    <scope>NUCLEOTIDE SEQUENCE [LARGE SCALE GENOMIC DNA]</scope>
    <source>
        <strain evidence="8 9">WN023</strain>
    </source>
</reference>
<name>A0A2A2GAZ4_9BACT</name>
<dbReference type="SUPFAM" id="SSF46894">
    <property type="entry name" value="C-terminal effector domain of the bipartite response regulators"/>
    <property type="match status" value="1"/>
</dbReference>
<dbReference type="Pfam" id="PF00196">
    <property type="entry name" value="GerE"/>
    <property type="match status" value="1"/>
</dbReference>
<accession>A0A2A2GAZ4</accession>
<sequence>MAKISVLIADDHEIVRFGISTFLSSADDVEVVGEASTGKECITLFQETHPDICILDIDMPDQSGIETAKEIREFKEETKILILSMHINENILREALEANINGYLLKNSEKADILHGIKAIIKGQQVFSDPISDIMKESFLNKGNQSGSHAKHNITSREQEILQLIIDGLTSKQIADKLYISPRTVDTHRANLMEKLEINNIAELVRYAIQHNLVTVD</sequence>
<organism evidence="8 9">
    <name type="scientific">Fodinibius salipaludis</name>
    <dbReference type="NCBI Taxonomy" id="2032627"/>
    <lineage>
        <taxon>Bacteria</taxon>
        <taxon>Pseudomonadati</taxon>
        <taxon>Balneolota</taxon>
        <taxon>Balneolia</taxon>
        <taxon>Balneolales</taxon>
        <taxon>Balneolaceae</taxon>
        <taxon>Fodinibius</taxon>
    </lineage>
</organism>
<dbReference type="PANTHER" id="PTHR43214:SF41">
    <property type="entry name" value="NITRATE_NITRITE RESPONSE REGULATOR PROTEIN NARP"/>
    <property type="match status" value="1"/>
</dbReference>
<dbReference type="EMBL" id="NSKE01000004">
    <property type="protein sequence ID" value="PAU94360.1"/>
    <property type="molecule type" value="Genomic_DNA"/>
</dbReference>
<keyword evidence="9" id="KW-1185">Reference proteome</keyword>
<evidence type="ECO:0000256" key="1">
    <source>
        <dbReference type="ARBA" id="ARBA00022553"/>
    </source>
</evidence>
<evidence type="ECO:0000256" key="2">
    <source>
        <dbReference type="ARBA" id="ARBA00023015"/>
    </source>
</evidence>
<evidence type="ECO:0000256" key="4">
    <source>
        <dbReference type="ARBA" id="ARBA00023163"/>
    </source>
</evidence>
<dbReference type="Pfam" id="PF00072">
    <property type="entry name" value="Response_reg"/>
    <property type="match status" value="1"/>
</dbReference>
<dbReference type="RefSeq" id="WP_095605901.1">
    <property type="nucleotide sequence ID" value="NZ_NSKE01000004.1"/>
</dbReference>